<keyword evidence="2" id="KW-1185">Reference proteome</keyword>
<evidence type="ECO:0000313" key="2">
    <source>
        <dbReference type="Proteomes" id="UP000198310"/>
    </source>
</evidence>
<dbReference type="RefSeq" id="WP_179225587.1">
    <property type="nucleotide sequence ID" value="NZ_FZNS01000013.1"/>
</dbReference>
<dbReference type="EMBL" id="FZNS01000013">
    <property type="protein sequence ID" value="SNR95558.1"/>
    <property type="molecule type" value="Genomic_DNA"/>
</dbReference>
<name>A0A239AKN8_9BACT</name>
<evidence type="ECO:0000313" key="1">
    <source>
        <dbReference type="EMBL" id="SNR95558.1"/>
    </source>
</evidence>
<gene>
    <name evidence="1" type="ORF">SAMN06269173_11319</name>
</gene>
<proteinExistence type="predicted"/>
<dbReference type="Proteomes" id="UP000198310">
    <property type="component" value="Unassembled WGS sequence"/>
</dbReference>
<accession>A0A239AKN8</accession>
<protein>
    <submittedName>
        <fullName evidence="1">Uncharacterized protein</fullName>
    </submittedName>
</protein>
<sequence length="53" mass="5931">MCQYTISRACADLPALVVSPWLYAHKFVLDQDASLLGLLDQANYFNPEPWSAS</sequence>
<reference evidence="2" key="1">
    <citation type="submission" date="2017-06" db="EMBL/GenBank/DDBJ databases">
        <authorList>
            <person name="Varghese N."/>
            <person name="Submissions S."/>
        </authorList>
    </citation>
    <scope>NUCLEOTIDE SEQUENCE [LARGE SCALE GENOMIC DNA]</scope>
    <source>
        <strain evidence="2">DSM 28041</strain>
    </source>
</reference>
<organism evidence="1 2">
    <name type="scientific">Hymenobacter mucosus</name>
    <dbReference type="NCBI Taxonomy" id="1411120"/>
    <lineage>
        <taxon>Bacteria</taxon>
        <taxon>Pseudomonadati</taxon>
        <taxon>Bacteroidota</taxon>
        <taxon>Cytophagia</taxon>
        <taxon>Cytophagales</taxon>
        <taxon>Hymenobacteraceae</taxon>
        <taxon>Hymenobacter</taxon>
    </lineage>
</organism>
<dbReference type="AlphaFoldDB" id="A0A239AKN8"/>